<feature type="non-terminal residue" evidence="2">
    <location>
        <position position="1"/>
    </location>
</feature>
<protein>
    <submittedName>
        <fullName evidence="2">Uncharacterized protein</fullName>
    </submittedName>
</protein>
<evidence type="ECO:0000256" key="1">
    <source>
        <dbReference type="SAM" id="Coils"/>
    </source>
</evidence>
<gene>
    <name evidence="2" type="ORF">TPC1_10455</name>
</gene>
<dbReference type="AlphaFoldDB" id="A0A146KL32"/>
<feature type="coiled-coil region" evidence="1">
    <location>
        <begin position="116"/>
        <end position="150"/>
    </location>
</feature>
<dbReference type="EMBL" id="GDID01000341">
    <property type="protein sequence ID" value="JAP96265.1"/>
    <property type="molecule type" value="Transcribed_RNA"/>
</dbReference>
<sequence length="266" mass="31664">KRLDMLNQTRIQRIKEMKRLYTDAHKEMIGWYKQQAKLDQNDISIYQQRVKEAEHKQSQLKKLLVEQAYQNAPDAHDYASDQKTQKQSEFMKKKQLEQLGKMQIKQRADQAIEILNHQKIQKLEEENAEKQRLQNLAKKEQQRQKKMIDQQHFRDQERKKYLLEEELYKQSLEYKLIQRRSQVVTQVVKEDQIPVLVRKAPFQHEITAEVEIPDENCAVDAYQAALVQISKPVQQKKVFDGEKVSREQKVLKMAKEGLSILDAIRV</sequence>
<keyword evidence="1" id="KW-0175">Coiled coil</keyword>
<proteinExistence type="predicted"/>
<feature type="non-terminal residue" evidence="2">
    <location>
        <position position="266"/>
    </location>
</feature>
<organism evidence="2">
    <name type="scientific">Trepomonas sp. PC1</name>
    <dbReference type="NCBI Taxonomy" id="1076344"/>
    <lineage>
        <taxon>Eukaryota</taxon>
        <taxon>Metamonada</taxon>
        <taxon>Diplomonadida</taxon>
        <taxon>Hexamitidae</taxon>
        <taxon>Hexamitinae</taxon>
        <taxon>Trepomonas</taxon>
    </lineage>
</organism>
<accession>A0A146KL32</accession>
<name>A0A146KL32_9EUKA</name>
<reference evidence="2" key="1">
    <citation type="submission" date="2015-07" db="EMBL/GenBank/DDBJ databases">
        <title>Adaptation to a free-living lifestyle via gene acquisitions in the diplomonad Trepomonas sp. PC1.</title>
        <authorList>
            <person name="Xu F."/>
            <person name="Jerlstrom-Hultqvist J."/>
            <person name="Kolisko M."/>
            <person name="Simpson A.G.B."/>
            <person name="Roger A.J."/>
            <person name="Svard S.G."/>
            <person name="Andersson J.O."/>
        </authorList>
    </citation>
    <scope>NUCLEOTIDE SEQUENCE</scope>
    <source>
        <strain evidence="2">PC1</strain>
    </source>
</reference>
<evidence type="ECO:0000313" key="2">
    <source>
        <dbReference type="EMBL" id="JAP96265.1"/>
    </source>
</evidence>